<keyword evidence="9" id="KW-1185">Reference proteome</keyword>
<keyword evidence="6 7" id="KW-0472">Membrane</keyword>
<evidence type="ECO:0000313" key="8">
    <source>
        <dbReference type="EMBL" id="SUO95883.1"/>
    </source>
</evidence>
<proteinExistence type="inferred from homology"/>
<dbReference type="RefSeq" id="WP_115218060.1">
    <property type="nucleotide sequence ID" value="NZ_UHIA01000004.1"/>
</dbReference>
<feature type="transmembrane region" description="Helical" evidence="7">
    <location>
        <begin position="251"/>
        <end position="274"/>
    </location>
</feature>
<accession>A0A380MVD5</accession>
<evidence type="ECO:0000256" key="7">
    <source>
        <dbReference type="SAM" id="Phobius"/>
    </source>
</evidence>
<dbReference type="OrthoDB" id="9805703at2"/>
<name>A0A380MVD5_9GAMM</name>
<feature type="transmembrane region" description="Helical" evidence="7">
    <location>
        <begin position="220"/>
        <end position="239"/>
    </location>
</feature>
<dbReference type="PANTHER" id="PTHR30106">
    <property type="entry name" value="INNER MEMBRANE PROTEIN YEIH-RELATED"/>
    <property type="match status" value="1"/>
</dbReference>
<feature type="transmembrane region" description="Helical" evidence="7">
    <location>
        <begin position="12"/>
        <end position="31"/>
    </location>
</feature>
<dbReference type="NCBIfam" id="TIGR00698">
    <property type="entry name" value="YeiH family putative sulfate export transporter"/>
    <property type="match status" value="1"/>
</dbReference>
<gene>
    <name evidence="8" type="primary">yeiH</name>
    <name evidence="8" type="ORF">NCTC10717_00773</name>
</gene>
<dbReference type="InterPro" id="IPR004630">
    <property type="entry name" value="UPF0324_YeiH-like"/>
</dbReference>
<evidence type="ECO:0000256" key="4">
    <source>
        <dbReference type="ARBA" id="ARBA00022692"/>
    </source>
</evidence>
<keyword evidence="5 7" id="KW-1133">Transmembrane helix</keyword>
<feature type="transmembrane region" description="Helical" evidence="7">
    <location>
        <begin position="124"/>
        <end position="142"/>
    </location>
</feature>
<feature type="transmembrane region" description="Helical" evidence="7">
    <location>
        <begin position="154"/>
        <end position="175"/>
    </location>
</feature>
<sequence>MNAIKHYGQGLLLSLGLAGLSIMLAGQPWFFKGVSPLIVAIVLGMLLGNTLYPRIAAPCQKGVNFAKAYLLRTGIILYGLNLSLQEIIGLGWSAVLADILMIASTVLLAYLLGKKCLGLDKESAVLIGAGAGICGAAAVMATENVLKNRPEKTAVAVATVVIFGTLSIFLYPQLFAWHWGGLSASAFAKYIGLSVHEVAQVYVAAEIIDEQLLAEAVTMKMIRVMLLAPFLLILSYLWQKQQLTGTEKQKIAIPYFAFGFIAAAVFASIFVLPLQLMAAIRLLDTWLLAAAMAALGLSTHWTVLKKAGSKPLLLAALLWLWLIVFGLFLSLGLL</sequence>
<comment type="similarity">
    <text evidence="2">Belongs to the UPF0324 family.</text>
</comment>
<reference evidence="8 9" key="1">
    <citation type="submission" date="2018-06" db="EMBL/GenBank/DDBJ databases">
        <authorList>
            <consortium name="Pathogen Informatics"/>
            <person name="Doyle S."/>
        </authorList>
    </citation>
    <scope>NUCLEOTIDE SEQUENCE [LARGE SCALE GENOMIC DNA]</scope>
    <source>
        <strain evidence="8 9">NCTC10717</strain>
    </source>
</reference>
<feature type="transmembrane region" description="Helical" evidence="7">
    <location>
        <begin position="37"/>
        <end position="57"/>
    </location>
</feature>
<keyword evidence="4 7" id="KW-0812">Transmembrane</keyword>
<dbReference type="AlphaFoldDB" id="A0A380MVD5"/>
<evidence type="ECO:0000256" key="3">
    <source>
        <dbReference type="ARBA" id="ARBA00022475"/>
    </source>
</evidence>
<evidence type="ECO:0000256" key="5">
    <source>
        <dbReference type="ARBA" id="ARBA00022989"/>
    </source>
</evidence>
<protein>
    <submittedName>
        <fullName evidence="8">Uncharacterized protein</fullName>
    </submittedName>
</protein>
<dbReference type="EMBL" id="UHIA01000004">
    <property type="protein sequence ID" value="SUO95883.1"/>
    <property type="molecule type" value="Genomic_DNA"/>
</dbReference>
<comment type="subcellular location">
    <subcellularLocation>
        <location evidence="1">Cell membrane</location>
        <topology evidence="1">Multi-pass membrane protein</topology>
    </subcellularLocation>
</comment>
<dbReference type="Pfam" id="PF03601">
    <property type="entry name" value="Cons_hypoth698"/>
    <property type="match status" value="1"/>
</dbReference>
<dbReference type="Proteomes" id="UP000254575">
    <property type="component" value="Unassembled WGS sequence"/>
</dbReference>
<dbReference type="PANTHER" id="PTHR30106:SF2">
    <property type="entry name" value="UPF0324 INNER MEMBRANE PROTEIN YEIH"/>
    <property type="match status" value="1"/>
</dbReference>
<dbReference type="InterPro" id="IPR018383">
    <property type="entry name" value="UPF0324_pro"/>
</dbReference>
<evidence type="ECO:0000313" key="9">
    <source>
        <dbReference type="Proteomes" id="UP000254575"/>
    </source>
</evidence>
<evidence type="ECO:0000256" key="6">
    <source>
        <dbReference type="ARBA" id="ARBA00023136"/>
    </source>
</evidence>
<feature type="transmembrane region" description="Helical" evidence="7">
    <location>
        <begin position="286"/>
        <end position="304"/>
    </location>
</feature>
<evidence type="ECO:0000256" key="2">
    <source>
        <dbReference type="ARBA" id="ARBA00007977"/>
    </source>
</evidence>
<feature type="transmembrane region" description="Helical" evidence="7">
    <location>
        <begin position="94"/>
        <end position="112"/>
    </location>
</feature>
<keyword evidence="3" id="KW-1003">Cell membrane</keyword>
<evidence type="ECO:0000256" key="1">
    <source>
        <dbReference type="ARBA" id="ARBA00004651"/>
    </source>
</evidence>
<dbReference type="GO" id="GO:0005886">
    <property type="term" value="C:plasma membrane"/>
    <property type="evidence" value="ECO:0007669"/>
    <property type="project" value="UniProtKB-SubCell"/>
</dbReference>
<feature type="transmembrane region" description="Helical" evidence="7">
    <location>
        <begin position="311"/>
        <end position="333"/>
    </location>
</feature>
<organism evidence="8 9">
    <name type="scientific">Suttonella indologenes</name>
    <dbReference type="NCBI Taxonomy" id="13276"/>
    <lineage>
        <taxon>Bacteria</taxon>
        <taxon>Pseudomonadati</taxon>
        <taxon>Pseudomonadota</taxon>
        <taxon>Gammaproteobacteria</taxon>
        <taxon>Cardiobacteriales</taxon>
        <taxon>Cardiobacteriaceae</taxon>
        <taxon>Suttonella</taxon>
    </lineage>
</organism>